<dbReference type="EMBL" id="VITW01000002">
    <property type="protein sequence ID" value="TWB81502.1"/>
    <property type="molecule type" value="Genomic_DNA"/>
</dbReference>
<evidence type="ECO:0000313" key="2">
    <source>
        <dbReference type="EMBL" id="TWB81502.1"/>
    </source>
</evidence>
<comment type="caution">
    <text evidence="2">The sequence shown here is derived from an EMBL/GenBank/DDBJ whole genome shotgun (WGS) entry which is preliminary data.</text>
</comment>
<accession>A0A560J413</accession>
<dbReference type="STRING" id="1399419.A5906_21365"/>
<gene>
    <name evidence="2" type="ORF">FBZ95_102724</name>
</gene>
<organism evidence="2 3">
    <name type="scientific">Bradyrhizobium sacchari</name>
    <dbReference type="NCBI Taxonomy" id="1399419"/>
    <lineage>
        <taxon>Bacteria</taxon>
        <taxon>Pseudomonadati</taxon>
        <taxon>Pseudomonadota</taxon>
        <taxon>Alphaproteobacteria</taxon>
        <taxon>Hyphomicrobiales</taxon>
        <taxon>Nitrobacteraceae</taxon>
        <taxon>Bradyrhizobium</taxon>
    </lineage>
</organism>
<reference evidence="2 3" key="1">
    <citation type="submission" date="2019-06" db="EMBL/GenBank/DDBJ databases">
        <title>Genomic Encyclopedia of Type Strains, Phase IV (KMG-V): Genome sequencing to study the core and pangenomes of soil and plant-associated prokaryotes.</title>
        <authorList>
            <person name="Whitman W."/>
        </authorList>
    </citation>
    <scope>NUCLEOTIDE SEQUENCE [LARGE SCALE GENOMIC DNA]</scope>
    <source>
        <strain evidence="2 3">BR 10556</strain>
    </source>
</reference>
<feature type="chain" id="PRO_5022146444" description="Alginate biosynthesis protein AlgF" evidence="1">
    <location>
        <begin position="32"/>
        <end position="249"/>
    </location>
</feature>
<protein>
    <recommendedName>
        <fullName evidence="4">Alginate biosynthesis protein AlgF</fullName>
    </recommendedName>
</protein>
<name>A0A560J413_9BRAD</name>
<evidence type="ECO:0008006" key="4">
    <source>
        <dbReference type="Google" id="ProtNLM"/>
    </source>
</evidence>
<feature type="signal peptide" evidence="1">
    <location>
        <begin position="1"/>
        <end position="31"/>
    </location>
</feature>
<evidence type="ECO:0000256" key="1">
    <source>
        <dbReference type="SAM" id="SignalP"/>
    </source>
</evidence>
<dbReference type="RefSeq" id="WP_245326566.1">
    <property type="nucleotide sequence ID" value="NZ_LWIG01000001.1"/>
</dbReference>
<sequence>MVKRASNIPTGWRLVVCGLLLLASCPLPAHAEGAVPHMARLYLARLWPGPLKLDPDVDLPVPTRISHRHFTTQYADGVKAPIRRTLSASIPAEFSDVLAFYRAELPKLGWQEVAGGPMVAAEHAELSFTSPQGPVSMKLDRSKDETTVELVQRNTEAAAKANFLPIAGQARLIFGYLVPDVASLAINDQIVKIEGGLNHPQMLDLPPGTYSYQLLVSGHPVRTDSITVAADEAWALRLSDDESKSDRVY</sequence>
<keyword evidence="1" id="KW-0732">Signal</keyword>
<evidence type="ECO:0000313" key="3">
    <source>
        <dbReference type="Proteomes" id="UP000315914"/>
    </source>
</evidence>
<dbReference type="AlphaFoldDB" id="A0A560J413"/>
<dbReference type="Proteomes" id="UP000315914">
    <property type="component" value="Unassembled WGS sequence"/>
</dbReference>
<proteinExistence type="predicted"/>
<dbReference type="PROSITE" id="PS51257">
    <property type="entry name" value="PROKAR_LIPOPROTEIN"/>
    <property type="match status" value="1"/>
</dbReference>
<keyword evidence="3" id="KW-1185">Reference proteome</keyword>